<dbReference type="GO" id="GO:0006511">
    <property type="term" value="P:ubiquitin-dependent protein catabolic process"/>
    <property type="evidence" value="ECO:0007669"/>
    <property type="project" value="InterPro"/>
</dbReference>
<dbReference type="InterPro" id="IPR016157">
    <property type="entry name" value="Cullin_CS"/>
</dbReference>
<dbReference type="GeneID" id="54421173"/>
<evidence type="ECO:0000256" key="5">
    <source>
        <dbReference type="RuleBase" id="RU003829"/>
    </source>
</evidence>
<evidence type="ECO:0000256" key="1">
    <source>
        <dbReference type="ARBA" id="ARBA00006019"/>
    </source>
</evidence>
<proteinExistence type="inferred from homology"/>
<dbReference type="InterPro" id="IPR059120">
    <property type="entry name" value="Cullin-like_AB"/>
</dbReference>
<reference evidence="8 10" key="1">
    <citation type="submission" date="2020-01" db="EMBL/GenBank/DDBJ databases">
        <authorList>
            <consortium name="DOE Joint Genome Institute"/>
            <person name="Haridas S."/>
            <person name="Albert R."/>
            <person name="Binder M."/>
            <person name="Bloem J."/>
            <person name="Labutti K."/>
            <person name="Salamov A."/>
            <person name="Andreopoulos B."/>
            <person name="Baker S.E."/>
            <person name="Barry K."/>
            <person name="Bills G."/>
            <person name="Bluhm B.H."/>
            <person name="Cannon C."/>
            <person name="Castanera R."/>
            <person name="Culley D.E."/>
            <person name="Daum C."/>
            <person name="Ezra D."/>
            <person name="Gonzalez J.B."/>
            <person name="Henrissat B."/>
            <person name="Kuo A."/>
            <person name="Liang C."/>
            <person name="Lipzen A."/>
            <person name="Lutzoni F."/>
            <person name="Magnuson J."/>
            <person name="Mondo S."/>
            <person name="Nolan M."/>
            <person name="Ohm R."/>
            <person name="Pangilinan J."/>
            <person name="Park H.-J."/>
            <person name="Ramirez L."/>
            <person name="Alfaro M."/>
            <person name="Sun H."/>
            <person name="Tritt A."/>
            <person name="Yoshinaga Y."/>
            <person name="Zwiers L.-H."/>
            <person name="Turgeon B.G."/>
            <person name="Goodwin S.B."/>
            <person name="Spatafora J.W."/>
            <person name="Crous P.W."/>
            <person name="Grigoriev I.V."/>
        </authorList>
    </citation>
    <scope>NUCLEOTIDE SEQUENCE</scope>
    <source>
        <strain evidence="8 10">CBS 781.70</strain>
    </source>
</reference>
<keyword evidence="2" id="KW-1017">Isopeptide bond</keyword>
<dbReference type="Pfam" id="PF00888">
    <property type="entry name" value="Cullin"/>
    <property type="match status" value="1"/>
</dbReference>
<dbReference type="Proteomes" id="UP000504638">
    <property type="component" value="Unplaced"/>
</dbReference>
<dbReference type="InterPro" id="IPR036388">
    <property type="entry name" value="WH-like_DNA-bd_sf"/>
</dbReference>
<dbReference type="GO" id="GO:0031461">
    <property type="term" value="C:cullin-RING ubiquitin ligase complex"/>
    <property type="evidence" value="ECO:0007669"/>
    <property type="project" value="InterPro"/>
</dbReference>
<dbReference type="Pfam" id="PF26557">
    <property type="entry name" value="Cullin_AB"/>
    <property type="match status" value="1"/>
</dbReference>
<evidence type="ECO:0000313" key="8">
    <source>
        <dbReference type="EMBL" id="KAF1815226.1"/>
    </source>
</evidence>
<dbReference type="GO" id="GO:0031625">
    <property type="term" value="F:ubiquitin protein ligase binding"/>
    <property type="evidence" value="ECO:0007669"/>
    <property type="project" value="InterPro"/>
</dbReference>
<dbReference type="InterPro" id="IPR016159">
    <property type="entry name" value="Cullin_repeat-like_dom_sf"/>
</dbReference>
<evidence type="ECO:0000256" key="6">
    <source>
        <dbReference type="SAM" id="MobiDB-lite"/>
    </source>
</evidence>
<dbReference type="FunFam" id="1.20.1310.10:FF:000031">
    <property type="entry name" value="Ubiquitin ligase subunit CulD"/>
    <property type="match status" value="1"/>
</dbReference>
<dbReference type="PROSITE" id="PS01256">
    <property type="entry name" value="CULLIN_1"/>
    <property type="match status" value="1"/>
</dbReference>
<gene>
    <name evidence="8 10" type="ORF">P152DRAFT_465026</name>
</gene>
<dbReference type="SUPFAM" id="SSF75632">
    <property type="entry name" value="Cullin homology domain"/>
    <property type="match status" value="1"/>
</dbReference>
<dbReference type="InterPro" id="IPR019559">
    <property type="entry name" value="Cullin_neddylation_domain"/>
</dbReference>
<dbReference type="InterPro" id="IPR016158">
    <property type="entry name" value="Cullin_homology"/>
</dbReference>
<keyword evidence="9" id="KW-1185">Reference proteome</keyword>
<feature type="domain" description="Cullin family profile" evidence="7">
    <location>
        <begin position="418"/>
        <end position="676"/>
    </location>
</feature>
<evidence type="ECO:0000256" key="3">
    <source>
        <dbReference type="ARBA" id="ARBA00022843"/>
    </source>
</evidence>
<dbReference type="PANTHER" id="PTHR11932">
    <property type="entry name" value="CULLIN"/>
    <property type="match status" value="1"/>
</dbReference>
<dbReference type="PROSITE" id="PS50069">
    <property type="entry name" value="CULLIN_2"/>
    <property type="match status" value="1"/>
</dbReference>
<dbReference type="Gene3D" id="1.10.10.10">
    <property type="entry name" value="Winged helix-like DNA-binding domain superfamily/Winged helix DNA-binding domain"/>
    <property type="match status" value="1"/>
</dbReference>
<dbReference type="EMBL" id="ML975152">
    <property type="protein sequence ID" value="KAF1815226.1"/>
    <property type="molecule type" value="Genomic_DNA"/>
</dbReference>
<protein>
    <submittedName>
        <fullName evidence="8 10">Cullin-4B</fullName>
    </submittedName>
</protein>
<reference evidence="10" key="3">
    <citation type="submission" date="2025-04" db="UniProtKB">
        <authorList>
            <consortium name="RefSeq"/>
        </authorList>
    </citation>
    <scope>IDENTIFICATION</scope>
    <source>
        <strain evidence="10">CBS 781.70</strain>
    </source>
</reference>
<dbReference type="RefSeq" id="XP_033536857.1">
    <property type="nucleotide sequence ID" value="XM_033680603.1"/>
</dbReference>
<dbReference type="AlphaFoldDB" id="A0A6G1GBB0"/>
<dbReference type="InterPro" id="IPR036390">
    <property type="entry name" value="WH_DNA-bd_sf"/>
</dbReference>
<dbReference type="SMART" id="SM00884">
    <property type="entry name" value="Cullin_Nedd8"/>
    <property type="match status" value="1"/>
</dbReference>
<evidence type="ECO:0000256" key="2">
    <source>
        <dbReference type="ARBA" id="ARBA00022499"/>
    </source>
</evidence>
<sequence>MYAFKSKRNGGQDEVVDLTGPNRPAKGAVRNGKLPFDPQIGAKRLVVKNRRTSTRLDPKQYLETAWSRLDTAIDVILADRPIDFSLEELYKGVENVCRQNMAQELTELLKSKLGAYASGSMRAQLRSRLGGTNVDFLQGTVSIWGKWLQHMVMIRSIFSFLDQTYLLAESLPTIKEIAIGFFRDEILGDVELKGKVLNGVCDLVEADRTGRTPDLSLFRESIRMFREISSYTTVLEPKMHHASQIYVREWANEADAKSLSDYVKSASELIQREVDRCDLFSLDVSTRRDLVTLLEEHLIVSRKDRLVGSGEFQELMDKAATDDLRRLYSLLQRRRLGSKLQPPFEQWIDQTGTSIIFDEKEQDHMVVRLLSLKKQLDRTWKIAFERDDDLGHAMKTSFEFFINKTRKTSATWNTDNSKPAEMIAKYLDLLLQGGSKAIPSAMAFKWASTAKPDEEGDADQYAGDEDAEVNNQLDQALDLFRFVHGKQVFEAFYKKDLARRLLMGRSASADAEMSMITRLKTECGAEFTKNLERMFSDISLSREEMASYKAIAAEREEYSPIDLNVTVLSSSAWPSYKDLPFILPPDVKVLIDKFEESYRSKHSNHKLDWKHGLVTCHVRADFPKGKKELVLSGSQTIVILVFNQFLDADDKVPYSVIKAETGLDDAELKRTLQSLACARIRPLKKHPKGREVDETDSFSWNADFRHEKQRLKVNQVQLKETREENKATHERVHADRQFETQAAIVRILKSRQSINHNHLITEVIEATKKRGALDVGDIKRNIDKLIDKDYMVRDGETGMYNYIA</sequence>
<evidence type="ECO:0000256" key="4">
    <source>
        <dbReference type="PROSITE-ProRule" id="PRU00330"/>
    </source>
</evidence>
<dbReference type="SUPFAM" id="SSF74788">
    <property type="entry name" value="Cullin repeat-like"/>
    <property type="match status" value="1"/>
</dbReference>
<keyword evidence="3" id="KW-0832">Ubl conjugation</keyword>
<dbReference type="Pfam" id="PF10557">
    <property type="entry name" value="Cullin_Nedd8"/>
    <property type="match status" value="1"/>
</dbReference>
<comment type="similarity">
    <text evidence="1 4 5">Belongs to the cullin family.</text>
</comment>
<evidence type="ECO:0000313" key="9">
    <source>
        <dbReference type="Proteomes" id="UP000504638"/>
    </source>
</evidence>
<name>A0A6G1GBB0_9PEZI</name>
<dbReference type="Gene3D" id="1.20.1310.10">
    <property type="entry name" value="Cullin Repeats"/>
    <property type="match status" value="4"/>
</dbReference>
<evidence type="ECO:0000313" key="10">
    <source>
        <dbReference type="RefSeq" id="XP_033536857.1"/>
    </source>
</evidence>
<dbReference type="Gene3D" id="3.30.230.130">
    <property type="entry name" value="Cullin, Chain C, Domain 2"/>
    <property type="match status" value="1"/>
</dbReference>
<dbReference type="SUPFAM" id="SSF46785">
    <property type="entry name" value="Winged helix' DNA-binding domain"/>
    <property type="match status" value="1"/>
</dbReference>
<dbReference type="SMART" id="SM00182">
    <property type="entry name" value="CULLIN"/>
    <property type="match status" value="1"/>
</dbReference>
<feature type="region of interest" description="Disordered" evidence="6">
    <location>
        <begin position="1"/>
        <end position="28"/>
    </location>
</feature>
<dbReference type="OrthoDB" id="27073at2759"/>
<dbReference type="InterPro" id="IPR036317">
    <property type="entry name" value="Cullin_homology_sf"/>
</dbReference>
<reference evidence="10" key="2">
    <citation type="submission" date="2020-04" db="EMBL/GenBank/DDBJ databases">
        <authorList>
            <consortium name="NCBI Genome Project"/>
        </authorList>
    </citation>
    <scope>NUCLEOTIDE SEQUENCE</scope>
    <source>
        <strain evidence="10">CBS 781.70</strain>
    </source>
</reference>
<organism evidence="8">
    <name type="scientific">Eremomyces bilateralis CBS 781.70</name>
    <dbReference type="NCBI Taxonomy" id="1392243"/>
    <lineage>
        <taxon>Eukaryota</taxon>
        <taxon>Fungi</taxon>
        <taxon>Dikarya</taxon>
        <taxon>Ascomycota</taxon>
        <taxon>Pezizomycotina</taxon>
        <taxon>Dothideomycetes</taxon>
        <taxon>Dothideomycetes incertae sedis</taxon>
        <taxon>Eremomycetales</taxon>
        <taxon>Eremomycetaceae</taxon>
        <taxon>Eremomyces</taxon>
    </lineage>
</organism>
<dbReference type="InterPro" id="IPR001373">
    <property type="entry name" value="Cullin_N"/>
</dbReference>
<accession>A0A6G1GBB0</accession>
<dbReference type="FunFam" id="1.10.10.10:FF:000014">
    <property type="entry name" value="Cullin 1"/>
    <property type="match status" value="1"/>
</dbReference>
<evidence type="ECO:0000259" key="7">
    <source>
        <dbReference type="PROSITE" id="PS50069"/>
    </source>
</evidence>
<dbReference type="InterPro" id="IPR045093">
    <property type="entry name" value="Cullin"/>
</dbReference>